<dbReference type="AlphaFoldDB" id="A0A7S0WJ38"/>
<dbReference type="Gene3D" id="1.25.10.10">
    <property type="entry name" value="Leucine-rich Repeat Variant"/>
    <property type="match status" value="1"/>
</dbReference>
<feature type="region of interest" description="Disordered" evidence="1">
    <location>
        <begin position="237"/>
        <end position="303"/>
    </location>
</feature>
<feature type="compositionally biased region" description="Low complexity" evidence="1">
    <location>
        <begin position="251"/>
        <end position="262"/>
    </location>
</feature>
<dbReference type="InterPro" id="IPR011989">
    <property type="entry name" value="ARM-like"/>
</dbReference>
<evidence type="ECO:0000313" key="2">
    <source>
        <dbReference type="EMBL" id="CAD8669087.1"/>
    </source>
</evidence>
<feature type="compositionally biased region" description="Low complexity" evidence="1">
    <location>
        <begin position="15"/>
        <end position="40"/>
    </location>
</feature>
<gene>
    <name evidence="2" type="ORF">POBO1169_LOCUS9838</name>
</gene>
<sequence length="565" mass="61742">MEEPPSAEAPSADVSSGEAPSAEAPSAEAPSAEAPDAEAPMPTGTPKATERASRASMAANRVPSFKGHGSTGSASMLSGLGTAHGAEPTSVLANFNLSCWEISRWRDTKSIEELDEVDLAKTDVSSIKYLHELATFVPDIPDAIPSSVPIRLATDVGAKIQGKHVRHVTTLKDLLKRAGCAIGEDPDAGSVAAGETREEHEEDGFLVSKVTGMFYSNHLHLIYIMPFYDKRLPEPKGCDDAHEAVPSPHVAKATPAPAAPAASEELSPSKLKPPGAPGAEVVEEEEAKEVHDEGHDSDMETDLDPLTCNFAVRMMEIKTEDEWQHLMADQPWSEHTLRIRTMDQLSAKMDMSEEMEIMEEGVHGVWEISSQRENRRDIMKKMCLRVSTLIDHPEPDLCTKACAAAWMMAAAQAQRRKLAKVKAPQKAIALLKRTRNATLGNANDVKDPKKPTLTREDRELMQVRALGLLQMFALDKQCRPALLAADPKLEELLYLCKNLPEYSEEWGPKRRKWASRCISIMLLRDGKMRESFVKQNIVKTLLELLKEEGPGSVEVWRGGGGGGGA</sequence>
<dbReference type="SUPFAM" id="SSF48371">
    <property type="entry name" value="ARM repeat"/>
    <property type="match status" value="1"/>
</dbReference>
<feature type="compositionally biased region" description="Basic and acidic residues" evidence="1">
    <location>
        <begin position="288"/>
        <end position="298"/>
    </location>
</feature>
<proteinExistence type="predicted"/>
<feature type="region of interest" description="Disordered" evidence="1">
    <location>
        <begin position="1"/>
        <end position="57"/>
    </location>
</feature>
<accession>A0A7S0WJ38</accession>
<name>A0A7S0WJ38_9CHLO</name>
<organism evidence="2">
    <name type="scientific">Pyramimonas obovata</name>
    <dbReference type="NCBI Taxonomy" id="1411642"/>
    <lineage>
        <taxon>Eukaryota</taxon>
        <taxon>Viridiplantae</taxon>
        <taxon>Chlorophyta</taxon>
        <taxon>Pyramimonadophyceae</taxon>
        <taxon>Pyramimonadales</taxon>
        <taxon>Pyramimonadaceae</taxon>
        <taxon>Pyramimonas</taxon>
        <taxon>Pyramimonas incertae sedis</taxon>
    </lineage>
</organism>
<dbReference type="EMBL" id="HBFA01019221">
    <property type="protein sequence ID" value="CAD8669087.1"/>
    <property type="molecule type" value="Transcribed_RNA"/>
</dbReference>
<reference evidence="2" key="1">
    <citation type="submission" date="2021-01" db="EMBL/GenBank/DDBJ databases">
        <authorList>
            <person name="Corre E."/>
            <person name="Pelletier E."/>
            <person name="Niang G."/>
            <person name="Scheremetjew M."/>
            <person name="Finn R."/>
            <person name="Kale V."/>
            <person name="Holt S."/>
            <person name="Cochrane G."/>
            <person name="Meng A."/>
            <person name="Brown T."/>
            <person name="Cohen L."/>
        </authorList>
    </citation>
    <scope>NUCLEOTIDE SEQUENCE</scope>
    <source>
        <strain evidence="2">CCMP722</strain>
    </source>
</reference>
<dbReference type="InterPro" id="IPR016024">
    <property type="entry name" value="ARM-type_fold"/>
</dbReference>
<protein>
    <submittedName>
        <fullName evidence="2">Uncharacterized protein</fullName>
    </submittedName>
</protein>
<evidence type="ECO:0000256" key="1">
    <source>
        <dbReference type="SAM" id="MobiDB-lite"/>
    </source>
</evidence>